<dbReference type="Gene3D" id="3.40.720.10">
    <property type="entry name" value="Alkaline Phosphatase, subunit A"/>
    <property type="match status" value="1"/>
</dbReference>
<protein>
    <recommendedName>
        <fullName evidence="6 7">Phosphopentomutase</fullName>
        <ecNumber evidence="6 7">5.4.2.7</ecNumber>
    </recommendedName>
    <alternativeName>
        <fullName evidence="6">Phosphodeoxyribomutase</fullName>
    </alternativeName>
</protein>
<dbReference type="SUPFAM" id="SSF53649">
    <property type="entry name" value="Alkaline phosphatase-like"/>
    <property type="match status" value="1"/>
</dbReference>
<evidence type="ECO:0000256" key="1">
    <source>
        <dbReference type="ARBA" id="ARBA00010373"/>
    </source>
</evidence>
<feature type="binding site" evidence="6">
    <location>
        <position position="350"/>
    </location>
    <ligand>
        <name>Mn(2+)</name>
        <dbReference type="ChEBI" id="CHEBI:29035"/>
        <label>2</label>
    </ligand>
</feature>
<evidence type="ECO:0000313" key="9">
    <source>
        <dbReference type="EMBL" id="RUO78084.1"/>
    </source>
</evidence>
<dbReference type="EMBL" id="PIQF01000001">
    <property type="protein sequence ID" value="RUO78084.1"/>
    <property type="molecule type" value="Genomic_DNA"/>
</dbReference>
<evidence type="ECO:0000313" key="10">
    <source>
        <dbReference type="Proteomes" id="UP000287908"/>
    </source>
</evidence>
<comment type="cofactor">
    <cofactor evidence="6">
        <name>Mn(2+)</name>
        <dbReference type="ChEBI" id="CHEBI:29035"/>
    </cofactor>
    <text evidence="6">Binds 2 manganese ions.</text>
</comment>
<sequence>MARAIVVVLDSFGIGSAPDAASFSDEGADTFGHIARFRAQSGRPLQLPNLVKMGLAKAHKGATGNYAAGFETSNEAEHSYAWAAEISSGKDTPSGHWELMGVPVHFEWGYFEKTEQSFPQQLLTELIAKSDIPGVLGNCHASGTEIIKQLGEEHIRTGKPIVYTSADSVFQIAAHERHFGLDKLYQVCEITRDLLDDYNIGRVIARPFVGENANTFERTQQRRDYAVEPPAATVLDKLQAAGGEVIAIGKIADIFAHKGITTTLKAAGTDALLDTTLQAMQKAGPQSLIFTNLVDFDTLYGHRRDIDGYADELEKFDARLAELLEAMEADDMLVLTADHGCDPSWSGSDHTREFVPLLMAGQMLEKGSYGQRSSFADLGQTLCQLFALSPMDEGKAMKIEQSS</sequence>
<dbReference type="GO" id="GO:0008973">
    <property type="term" value="F:phosphopentomutase activity"/>
    <property type="evidence" value="ECO:0007669"/>
    <property type="project" value="UniProtKB-UniRule"/>
</dbReference>
<feature type="binding site" evidence="6">
    <location>
        <position position="338"/>
    </location>
    <ligand>
        <name>Mn(2+)</name>
        <dbReference type="ChEBI" id="CHEBI:29035"/>
        <label>1</label>
    </ligand>
</feature>
<comment type="subcellular location">
    <subcellularLocation>
        <location evidence="6">Cytoplasm</location>
    </subcellularLocation>
</comment>
<comment type="pathway">
    <text evidence="6">Carbohydrate degradation; 2-deoxy-D-ribose 1-phosphate degradation; D-glyceraldehyde 3-phosphate and acetaldehyde from 2-deoxy-alpha-D-ribose 1-phosphate: step 1/2.</text>
</comment>
<comment type="catalytic activity">
    <reaction evidence="6">
        <text>2-deoxy-alpha-D-ribose 1-phosphate = 2-deoxy-D-ribose 5-phosphate</text>
        <dbReference type="Rhea" id="RHEA:27658"/>
        <dbReference type="ChEBI" id="CHEBI:57259"/>
        <dbReference type="ChEBI" id="CHEBI:62877"/>
        <dbReference type="EC" id="5.4.2.7"/>
    </reaction>
</comment>
<feature type="binding site" evidence="6">
    <location>
        <position position="297"/>
    </location>
    <ligand>
        <name>Mn(2+)</name>
        <dbReference type="ChEBI" id="CHEBI:29035"/>
        <label>2</label>
    </ligand>
</feature>
<accession>A0A432ZJM1</accession>
<dbReference type="InterPro" id="IPR017850">
    <property type="entry name" value="Alkaline_phosphatase_core_sf"/>
</dbReference>
<comment type="caution">
    <text evidence="9">The sequence shown here is derived from an EMBL/GenBank/DDBJ whole genome shotgun (WGS) entry which is preliminary data.</text>
</comment>
<dbReference type="GO" id="GO:0030145">
    <property type="term" value="F:manganese ion binding"/>
    <property type="evidence" value="ECO:0007669"/>
    <property type="project" value="UniProtKB-UniRule"/>
</dbReference>
<dbReference type="Proteomes" id="UP000287908">
    <property type="component" value="Unassembled WGS sequence"/>
</dbReference>
<comment type="catalytic activity">
    <reaction evidence="6">
        <text>alpha-D-ribose 1-phosphate = D-ribose 5-phosphate</text>
        <dbReference type="Rhea" id="RHEA:18793"/>
        <dbReference type="ChEBI" id="CHEBI:57720"/>
        <dbReference type="ChEBI" id="CHEBI:78346"/>
        <dbReference type="EC" id="5.4.2.7"/>
    </reaction>
</comment>
<dbReference type="Pfam" id="PF01676">
    <property type="entry name" value="Metalloenzyme"/>
    <property type="match status" value="1"/>
</dbReference>
<comment type="function">
    <text evidence="6">Isomerase that catalyzes the conversion of deoxy-ribose 1-phosphate (dRib-1-P) and ribose 1-phosphate (Rib-1-P) to deoxy-ribose 5-phosphate (dRib-5-P) and ribose 5-phosphate (Rib-5-P), respectively.</text>
</comment>
<evidence type="ECO:0000256" key="2">
    <source>
        <dbReference type="ARBA" id="ARBA00022490"/>
    </source>
</evidence>
<dbReference type="GO" id="GO:0005829">
    <property type="term" value="C:cytosol"/>
    <property type="evidence" value="ECO:0007669"/>
    <property type="project" value="TreeGrafter"/>
</dbReference>
<keyword evidence="10" id="KW-1185">Reference proteome</keyword>
<dbReference type="GO" id="GO:0043094">
    <property type="term" value="P:metabolic compound salvage"/>
    <property type="evidence" value="ECO:0007669"/>
    <property type="project" value="UniProtKB-UniRule"/>
</dbReference>
<dbReference type="PANTHER" id="PTHR21110:SF0">
    <property type="entry name" value="PHOSPHOPENTOMUTASE"/>
    <property type="match status" value="1"/>
</dbReference>
<feature type="domain" description="Metalloenzyme" evidence="8">
    <location>
        <begin position="3"/>
        <end position="389"/>
    </location>
</feature>
<feature type="binding site" evidence="6">
    <location>
        <position position="302"/>
    </location>
    <ligand>
        <name>Mn(2+)</name>
        <dbReference type="ChEBI" id="CHEBI:29035"/>
        <label>2</label>
    </ligand>
</feature>
<proteinExistence type="inferred from homology"/>
<keyword evidence="5 6" id="KW-0413">Isomerase</keyword>
<dbReference type="HAMAP" id="MF_00740">
    <property type="entry name" value="Phosphopentomut"/>
    <property type="match status" value="1"/>
</dbReference>
<comment type="similarity">
    <text evidence="1 6">Belongs to the phosphopentomutase family.</text>
</comment>
<dbReference type="InterPro" id="IPR006124">
    <property type="entry name" value="Metalloenzyme"/>
</dbReference>
<keyword evidence="4 6" id="KW-0464">Manganese</keyword>
<organism evidence="9 10">
    <name type="scientific">Idiomarina seosinensis</name>
    <dbReference type="NCBI Taxonomy" id="281739"/>
    <lineage>
        <taxon>Bacteria</taxon>
        <taxon>Pseudomonadati</taxon>
        <taxon>Pseudomonadota</taxon>
        <taxon>Gammaproteobacteria</taxon>
        <taxon>Alteromonadales</taxon>
        <taxon>Idiomarinaceae</taxon>
        <taxon>Idiomarina</taxon>
    </lineage>
</organism>
<dbReference type="InterPro" id="IPR010045">
    <property type="entry name" value="DeoB"/>
</dbReference>
<dbReference type="OrthoDB" id="9769930at2"/>
<dbReference type="FunFam" id="3.30.70.1250:FF:000001">
    <property type="entry name" value="Phosphopentomutase"/>
    <property type="match status" value="1"/>
</dbReference>
<dbReference type="UniPathway" id="UPA00087">
    <property type="reaction ID" value="UER00173"/>
</dbReference>
<dbReference type="CDD" id="cd16009">
    <property type="entry name" value="PPM"/>
    <property type="match status" value="1"/>
</dbReference>
<keyword evidence="3 6" id="KW-0479">Metal-binding</keyword>
<dbReference type="RefSeq" id="WP_126784411.1">
    <property type="nucleotide sequence ID" value="NZ_PIQF01000001.1"/>
</dbReference>
<dbReference type="GO" id="GO:0006015">
    <property type="term" value="P:5-phosphoribose 1-diphosphate biosynthetic process"/>
    <property type="evidence" value="ECO:0007669"/>
    <property type="project" value="UniProtKB-UniPathway"/>
</dbReference>
<evidence type="ECO:0000256" key="4">
    <source>
        <dbReference type="ARBA" id="ARBA00023211"/>
    </source>
</evidence>
<feature type="binding site" evidence="6">
    <location>
        <position position="10"/>
    </location>
    <ligand>
        <name>Mn(2+)</name>
        <dbReference type="ChEBI" id="CHEBI:29035"/>
        <label>1</label>
    </ligand>
</feature>
<dbReference type="EC" id="5.4.2.7" evidence="6 7"/>
<dbReference type="GO" id="GO:0006018">
    <property type="term" value="P:2-deoxyribose 1-phosphate catabolic process"/>
    <property type="evidence" value="ECO:0007669"/>
    <property type="project" value="UniProtKB-UniRule"/>
</dbReference>
<evidence type="ECO:0000256" key="3">
    <source>
        <dbReference type="ARBA" id="ARBA00022723"/>
    </source>
</evidence>
<evidence type="ECO:0000256" key="7">
    <source>
        <dbReference type="NCBIfam" id="TIGR01696"/>
    </source>
</evidence>
<dbReference type="NCBIfam" id="NF003766">
    <property type="entry name" value="PRK05362.1"/>
    <property type="match status" value="1"/>
</dbReference>
<dbReference type="Gene3D" id="3.30.70.1250">
    <property type="entry name" value="Phosphopentomutase"/>
    <property type="match status" value="1"/>
</dbReference>
<reference evidence="9 10" key="1">
    <citation type="journal article" date="2011" name="Front. Microbiol.">
        <title>Genomic signatures of strain selection and enhancement in Bacillus atrophaeus var. globigii, a historical biowarfare simulant.</title>
        <authorList>
            <person name="Gibbons H.S."/>
            <person name="Broomall S.M."/>
            <person name="McNew L.A."/>
            <person name="Daligault H."/>
            <person name="Chapman C."/>
            <person name="Bruce D."/>
            <person name="Karavis M."/>
            <person name="Krepps M."/>
            <person name="McGregor P.A."/>
            <person name="Hong C."/>
            <person name="Park K.H."/>
            <person name="Akmal A."/>
            <person name="Feldman A."/>
            <person name="Lin J.S."/>
            <person name="Chang W.E."/>
            <person name="Higgs B.W."/>
            <person name="Demirev P."/>
            <person name="Lindquist J."/>
            <person name="Liem A."/>
            <person name="Fochler E."/>
            <person name="Read T.D."/>
            <person name="Tapia R."/>
            <person name="Johnson S."/>
            <person name="Bishop-Lilly K.A."/>
            <person name="Detter C."/>
            <person name="Han C."/>
            <person name="Sozhamannan S."/>
            <person name="Rosenzweig C.N."/>
            <person name="Skowronski E.W."/>
        </authorList>
    </citation>
    <scope>NUCLEOTIDE SEQUENCE [LARGE SCALE GENOMIC DNA]</scope>
    <source>
        <strain evidence="9 10">CL-SP19</strain>
    </source>
</reference>
<evidence type="ECO:0000256" key="6">
    <source>
        <dbReference type="HAMAP-Rule" id="MF_00740"/>
    </source>
</evidence>
<evidence type="ECO:0000256" key="5">
    <source>
        <dbReference type="ARBA" id="ARBA00023235"/>
    </source>
</evidence>
<evidence type="ECO:0000259" key="8">
    <source>
        <dbReference type="Pfam" id="PF01676"/>
    </source>
</evidence>
<dbReference type="PIRSF" id="PIRSF001491">
    <property type="entry name" value="Ppentomutase"/>
    <property type="match status" value="1"/>
</dbReference>
<dbReference type="AlphaFoldDB" id="A0A432ZJM1"/>
<dbReference type="GO" id="GO:0009117">
    <property type="term" value="P:nucleotide metabolic process"/>
    <property type="evidence" value="ECO:0007669"/>
    <property type="project" value="UniProtKB-UniRule"/>
</dbReference>
<dbReference type="SUPFAM" id="SSF143856">
    <property type="entry name" value="DeoB insert domain-like"/>
    <property type="match status" value="1"/>
</dbReference>
<gene>
    <name evidence="6" type="primary">deoB</name>
    <name evidence="9" type="ORF">CWI81_06340</name>
</gene>
<name>A0A432ZJM1_9GAMM</name>
<feature type="binding site" evidence="6">
    <location>
        <position position="339"/>
    </location>
    <ligand>
        <name>Mn(2+)</name>
        <dbReference type="ChEBI" id="CHEBI:29035"/>
        <label>1</label>
    </ligand>
</feature>
<dbReference type="GO" id="GO:0000287">
    <property type="term" value="F:magnesium ion binding"/>
    <property type="evidence" value="ECO:0007669"/>
    <property type="project" value="UniProtKB-UniRule"/>
</dbReference>
<keyword evidence="2 6" id="KW-0963">Cytoplasm</keyword>
<dbReference type="PANTHER" id="PTHR21110">
    <property type="entry name" value="PHOSPHOPENTOMUTASE"/>
    <property type="match status" value="1"/>
</dbReference>
<dbReference type="InterPro" id="IPR024052">
    <property type="entry name" value="Phosphopentomutase_DeoB_cap_sf"/>
</dbReference>
<dbReference type="NCBIfam" id="TIGR01696">
    <property type="entry name" value="deoB"/>
    <property type="match status" value="1"/>
</dbReference>